<dbReference type="EMBL" id="ABJB010327737">
    <property type="status" value="NOT_ANNOTATED_CDS"/>
    <property type="molecule type" value="Genomic_DNA"/>
</dbReference>
<keyword evidence="4" id="KW-1185">Reference proteome</keyword>
<dbReference type="EMBL" id="ABJB010603681">
    <property type="status" value="NOT_ANNOTATED_CDS"/>
    <property type="molecule type" value="Genomic_DNA"/>
</dbReference>
<organism>
    <name type="scientific">Ixodes scapularis</name>
    <name type="common">Black-legged tick</name>
    <name type="synonym">Deer tick</name>
    <dbReference type="NCBI Taxonomy" id="6945"/>
    <lineage>
        <taxon>Eukaryota</taxon>
        <taxon>Metazoa</taxon>
        <taxon>Ecdysozoa</taxon>
        <taxon>Arthropoda</taxon>
        <taxon>Chelicerata</taxon>
        <taxon>Arachnida</taxon>
        <taxon>Acari</taxon>
        <taxon>Parasitiformes</taxon>
        <taxon>Ixodida</taxon>
        <taxon>Ixodoidea</taxon>
        <taxon>Ixodidae</taxon>
        <taxon>Ixodinae</taxon>
        <taxon>Ixodes</taxon>
    </lineage>
</organism>
<keyword evidence="1" id="KW-0732">Signal</keyword>
<dbReference type="EMBL" id="ABJB011058668">
    <property type="status" value="NOT_ANNOTATED_CDS"/>
    <property type="molecule type" value="Genomic_DNA"/>
</dbReference>
<evidence type="ECO:0000313" key="3">
    <source>
        <dbReference type="EnsemblMetazoa" id="ISCW012885-PA"/>
    </source>
</evidence>
<dbReference type="VEuPathDB" id="VectorBase:ISCI012885"/>
<dbReference type="EMBL" id="DS893510">
    <property type="protein sequence ID" value="EEC15799.1"/>
    <property type="molecule type" value="Genomic_DNA"/>
</dbReference>
<reference evidence="3" key="2">
    <citation type="submission" date="2020-05" db="UniProtKB">
        <authorList>
            <consortium name="EnsemblMetazoa"/>
        </authorList>
    </citation>
    <scope>IDENTIFICATION</scope>
    <source>
        <strain evidence="3">wikel</strain>
    </source>
</reference>
<dbReference type="AlphaFoldDB" id="B7QAC7"/>
<dbReference type="HOGENOM" id="CLU_1125617_0_0_1"/>
<accession>B7QAC7</accession>
<dbReference type="Proteomes" id="UP000001555">
    <property type="component" value="Unassembled WGS sequence"/>
</dbReference>
<dbReference type="EMBL" id="ABJB010479648">
    <property type="status" value="NOT_ANNOTATED_CDS"/>
    <property type="molecule type" value="Genomic_DNA"/>
</dbReference>
<dbReference type="InParanoid" id="B7QAC7"/>
<dbReference type="PaxDb" id="6945-B7QAC7"/>
<gene>
    <name evidence="2" type="ORF">IscW_ISCW012885</name>
</gene>
<dbReference type="EMBL" id="ABJB011118718">
    <property type="status" value="NOT_ANNOTATED_CDS"/>
    <property type="molecule type" value="Genomic_DNA"/>
</dbReference>
<evidence type="ECO:0000313" key="4">
    <source>
        <dbReference type="Proteomes" id="UP000001555"/>
    </source>
</evidence>
<dbReference type="EMBL" id="ABJB011031660">
    <property type="status" value="NOT_ANNOTATED_CDS"/>
    <property type="molecule type" value="Genomic_DNA"/>
</dbReference>
<proteinExistence type="predicted"/>
<evidence type="ECO:0000313" key="2">
    <source>
        <dbReference type="EMBL" id="EEC15799.1"/>
    </source>
</evidence>
<feature type="chain" id="PRO_5014568277" evidence="1">
    <location>
        <begin position="20"/>
        <end position="247"/>
    </location>
</feature>
<protein>
    <submittedName>
        <fullName evidence="2 3">Uncharacterized protein</fullName>
    </submittedName>
</protein>
<reference evidence="2 4" key="1">
    <citation type="submission" date="2008-03" db="EMBL/GenBank/DDBJ databases">
        <title>Annotation of Ixodes scapularis.</title>
        <authorList>
            <consortium name="Ixodes scapularis Genome Project Consortium"/>
            <person name="Caler E."/>
            <person name="Hannick L.I."/>
            <person name="Bidwell S."/>
            <person name="Joardar V."/>
            <person name="Thiagarajan M."/>
            <person name="Amedeo P."/>
            <person name="Galinsky K.J."/>
            <person name="Schobel S."/>
            <person name="Inman J."/>
            <person name="Hostetler J."/>
            <person name="Miller J."/>
            <person name="Hammond M."/>
            <person name="Megy K."/>
            <person name="Lawson D."/>
            <person name="Kodira C."/>
            <person name="Sutton G."/>
            <person name="Meyer J."/>
            <person name="Hill C.A."/>
            <person name="Birren B."/>
            <person name="Nene V."/>
            <person name="Collins F."/>
            <person name="Alarcon-Chaidez F."/>
            <person name="Wikel S."/>
            <person name="Strausberg R."/>
        </authorList>
    </citation>
    <scope>NUCLEOTIDE SEQUENCE [LARGE SCALE GENOMIC DNA]</scope>
    <source>
        <strain evidence="4">Wikel</strain>
        <strain evidence="2">Wikel colony</strain>
    </source>
</reference>
<dbReference type="EnsemblMetazoa" id="ISCW012885-RA">
    <property type="protein sequence ID" value="ISCW012885-PA"/>
    <property type="gene ID" value="ISCW012885"/>
</dbReference>
<dbReference type="EMBL" id="ABJB010452212">
    <property type="status" value="NOT_ANNOTATED_CDS"/>
    <property type="molecule type" value="Genomic_DNA"/>
</dbReference>
<dbReference type="VEuPathDB" id="VectorBase:ISCW012885"/>
<evidence type="ECO:0000256" key="1">
    <source>
        <dbReference type="SAM" id="SignalP"/>
    </source>
</evidence>
<name>B7QAC7_IXOSC</name>
<feature type="signal peptide" evidence="1">
    <location>
        <begin position="1"/>
        <end position="19"/>
    </location>
</feature>
<sequence>MSIIVLAIAIYLIIGPASRILEPDKLITGMRIAPPPAGAAAGLAQVQQWRSRPSCLTSLRFSGPCLDPAGGQPSLWHVCLPRRDACEPWQARSQCLGSGAGSKSRFRSMDECRHVCAAAGKSSCLPFDESCRCTGDYRIVNHVHSEAVGCRRLAQHRCVSVDQGFATRSLCRHKCGFHRRAKTIIWDDFRGTIEDSGKGIVELTRAMTEAAAKATVHTTVDKNAPTLERRRRVLWRCRVNYLRRLRS</sequence>